<dbReference type="Proteomes" id="UP001163603">
    <property type="component" value="Chromosome 1"/>
</dbReference>
<comment type="caution">
    <text evidence="1">The sequence shown here is derived from an EMBL/GenBank/DDBJ whole genome shotgun (WGS) entry which is preliminary data.</text>
</comment>
<proteinExistence type="predicted"/>
<evidence type="ECO:0000313" key="1">
    <source>
        <dbReference type="EMBL" id="KAJ0053396.1"/>
    </source>
</evidence>
<reference evidence="2" key="1">
    <citation type="journal article" date="2023" name="G3 (Bethesda)">
        <title>Genome assembly and association tests identify interacting loci associated with vigor, precocity, and sex in interspecific pistachio rootstocks.</title>
        <authorList>
            <person name="Palmer W."/>
            <person name="Jacygrad E."/>
            <person name="Sagayaradj S."/>
            <person name="Cavanaugh K."/>
            <person name="Han R."/>
            <person name="Bertier L."/>
            <person name="Beede B."/>
            <person name="Kafkas S."/>
            <person name="Golino D."/>
            <person name="Preece J."/>
            <person name="Michelmore R."/>
        </authorList>
    </citation>
    <scope>NUCLEOTIDE SEQUENCE [LARGE SCALE GENOMIC DNA]</scope>
</reference>
<accession>A0ACC0ZJI0</accession>
<name>A0ACC0ZJI0_9ROSI</name>
<organism evidence="1 2">
    <name type="scientific">Pistacia integerrima</name>
    <dbReference type="NCBI Taxonomy" id="434235"/>
    <lineage>
        <taxon>Eukaryota</taxon>
        <taxon>Viridiplantae</taxon>
        <taxon>Streptophyta</taxon>
        <taxon>Embryophyta</taxon>
        <taxon>Tracheophyta</taxon>
        <taxon>Spermatophyta</taxon>
        <taxon>Magnoliopsida</taxon>
        <taxon>eudicotyledons</taxon>
        <taxon>Gunneridae</taxon>
        <taxon>Pentapetalae</taxon>
        <taxon>rosids</taxon>
        <taxon>malvids</taxon>
        <taxon>Sapindales</taxon>
        <taxon>Anacardiaceae</taxon>
        <taxon>Pistacia</taxon>
    </lineage>
</organism>
<gene>
    <name evidence="1" type="ORF">Pint_02827</name>
</gene>
<evidence type="ECO:0000313" key="2">
    <source>
        <dbReference type="Proteomes" id="UP001163603"/>
    </source>
</evidence>
<protein>
    <submittedName>
        <fullName evidence="1">Uncharacterized protein</fullName>
    </submittedName>
</protein>
<sequence>MGSANEFFSTGEFSLDPKWLVDGKQLFVGPKIGEGAHAKVYEGKYKNQNVAIKIVNRGDSPEEIAKREARFAREVAMLSRVQHKNLVKFIGACKEPVMVIVTELLLGGTLRKYLLNLRPRCLDMRVAIGFSLDIARAMECLHSHGIIHRDLKPENLILTADHKTVKLADFGLAREESLTEMMTAETGTYRWMAPELYSTVTLRRGEKKHYNHKVDIYSFGIVLWELIHNKLPFEGMSNLQAAYAAAFKNVRPSAEDLPEDLALIVTSCWKEDPNARPNFTQIIQMLLHYLSTNSPSEPVVPHRTFSSENTVLPPESPGTSSLMAVRDDSGSAPNTRTEDKPRGFRFVSEQAASDLGSVNVWDPQKTLDLPRLSEMLLSEAEVSQEWPGLPVGVKFDPSDVELVQHLAAKCGVGDSKPHMFIDEFIPTLEGDQGICYTHPENLPGAKKDGSSVHFFHRTMNAYSTGQRKRRKIHNQHSLTEDHVRWHKTGKTKAVIENGVQKGCKKIMVLYKSSKKGCKPDKANWVMQQYHLGIEEDEKDGEYVVSKIYYQQPKQNEKTEDCPVIEDSDNLALETSPRTPNTNPPIPPRPEKSLTCDNAADGNILASPVKAPEHIVEASSAPLPAAVKPEDHLGSITWLAGESQDVDCPDLNSIEESLLCKEENISSALLENSGINNVSYTDLWYDTNNMKGNNSAPCGISDLENLELDTPPDFQLDLQTFSGESILDCSKESIARFEGVLYTVHESKDSTKLAADEAVE</sequence>
<keyword evidence="2" id="KW-1185">Reference proteome</keyword>
<dbReference type="EMBL" id="CM047736">
    <property type="protein sequence ID" value="KAJ0053396.1"/>
    <property type="molecule type" value="Genomic_DNA"/>
</dbReference>